<keyword evidence="4 13" id="KW-0812">Transmembrane</keyword>
<dbReference type="CDD" id="cd00030">
    <property type="entry name" value="C2"/>
    <property type="match status" value="2"/>
</dbReference>
<dbReference type="GO" id="GO:0008289">
    <property type="term" value="F:lipid binding"/>
    <property type="evidence" value="ECO:0007669"/>
    <property type="project" value="UniProtKB-KW"/>
</dbReference>
<evidence type="ECO:0000313" key="16">
    <source>
        <dbReference type="EMBL" id="EEH52760.1"/>
    </source>
</evidence>
<evidence type="ECO:0000256" key="10">
    <source>
        <dbReference type="ARBA" id="ARBA00023121"/>
    </source>
</evidence>
<dbReference type="PROSITE" id="PS51847">
    <property type="entry name" value="SMP"/>
    <property type="match status" value="1"/>
</dbReference>
<dbReference type="GO" id="GO:0016020">
    <property type="term" value="C:membrane"/>
    <property type="evidence" value="ECO:0007669"/>
    <property type="project" value="UniProtKB-SubCell"/>
</dbReference>
<dbReference type="GO" id="GO:0046872">
    <property type="term" value="F:metal ion binding"/>
    <property type="evidence" value="ECO:0007669"/>
    <property type="project" value="UniProtKB-KW"/>
</dbReference>
<dbReference type="SMART" id="SM00239">
    <property type="entry name" value="C2"/>
    <property type="match status" value="2"/>
</dbReference>
<dbReference type="GO" id="GO:0006869">
    <property type="term" value="P:lipid transport"/>
    <property type="evidence" value="ECO:0007669"/>
    <property type="project" value="UniProtKB-KW"/>
</dbReference>
<keyword evidence="11 13" id="KW-0472">Membrane</keyword>
<dbReference type="AlphaFoldDB" id="C1N4N5"/>
<dbReference type="InterPro" id="IPR031468">
    <property type="entry name" value="SMP_LBD"/>
</dbReference>
<dbReference type="CDD" id="cd21677">
    <property type="entry name" value="SMP_SYT"/>
    <property type="match status" value="1"/>
</dbReference>
<evidence type="ECO:0000256" key="4">
    <source>
        <dbReference type="ARBA" id="ARBA00022692"/>
    </source>
</evidence>
<feature type="region of interest" description="Disordered" evidence="12">
    <location>
        <begin position="1"/>
        <end position="121"/>
    </location>
</feature>
<dbReference type="KEGG" id="mpp:MICPUCDRAFT_48676"/>
<keyword evidence="17" id="KW-1185">Reference proteome</keyword>
<dbReference type="EMBL" id="GG663747">
    <property type="protein sequence ID" value="EEH52760.1"/>
    <property type="molecule type" value="Genomic_DNA"/>
</dbReference>
<comment type="subcellular location">
    <subcellularLocation>
        <location evidence="1">Membrane</location>
        <topology evidence="1">Single-pass membrane protein</topology>
    </subcellularLocation>
</comment>
<dbReference type="PANTHER" id="PTHR10774:SF190">
    <property type="entry name" value="C2 CALCIUM_LIPID-BINDING ENDONUCLEASE_EXONUCLEASE_PHOSPHATASE-RELATED"/>
    <property type="match status" value="1"/>
</dbReference>
<keyword evidence="7" id="KW-0106">Calcium</keyword>
<dbReference type="Pfam" id="PF17047">
    <property type="entry name" value="SMP_LBD"/>
    <property type="match status" value="1"/>
</dbReference>
<dbReference type="eggNOG" id="KOG1012">
    <property type="taxonomic scope" value="Eukaryota"/>
</dbReference>
<name>C1N4N5_MICPC</name>
<evidence type="ECO:0000259" key="15">
    <source>
        <dbReference type="PROSITE" id="PS51847"/>
    </source>
</evidence>
<feature type="transmembrane region" description="Helical" evidence="13">
    <location>
        <begin position="198"/>
        <end position="219"/>
    </location>
</feature>
<evidence type="ECO:0000313" key="17">
    <source>
        <dbReference type="Proteomes" id="UP000001876"/>
    </source>
</evidence>
<feature type="domain" description="SMP-LTD" evidence="15">
    <location>
        <begin position="354"/>
        <end position="539"/>
    </location>
</feature>
<dbReference type="RefSeq" id="XP_003062821.1">
    <property type="nucleotide sequence ID" value="XM_003062775.1"/>
</dbReference>
<keyword evidence="10" id="KW-0446">Lipid-binding</keyword>
<sequence length="849" mass="92564">MNAPRPAPPPKPPQKPKYAREEPLPPGVRRAHVPPTAAPSDVTSPANIATPDGRPKHFSELRQAQHAQPRTTPLASRDYARYAPGTGPLYGGPSFPAPKGGSGGGGGGGGGHLTRTPSKQQKAAAAAKVAANASLATTQTLVFSAIVASLSLAPIAYKLFAALGLGDGFRPGHGLTAREAASAAAAAIRRWKDDGEDFTTLLTMYLSVIFVLMGLLACVRQSRGPMARWLIRVRLAVGVTKTQAHVAVVVVAVVVGVFGGVVSIAAGNAITQMLTGNHVKTFALSATAAAVSCWYHERRKRGREIVKRGVCALYDAEKDKKALERIMGKFNRARDKNAFAMGNACAPTWARFAYDEKVKFLNDFLGRMWPHVNRAVSDMLTKMLDPLLETYRPSILSKVFLDQFDLGDESIQISRVSFVGLRSDDMGLSLDFNVQWNGNSKIMIAATTHIGTAIKIGVKDLEMYASVRVTLQPFVPTFTPFAGMTISLTEKPKFDFDLELPLGLEGRMSTKIQNWLEGFLSDVLGNSMVWPERINVPLAFDNQEITLKNGETMPYKKYYENVMVNKITGIVVVAARHATDVPSVDMFSPSDPYLSFQLRGKNKIFTKVVDNDANPVWNEQHFMLVDDVNARKLKVDVMDDDANGLGNDDDCIGSTTVALDALEPQVTMSFTVAFPETAKINAKKGLKPMTVTLDLTYVPFDIAGGEGSAAEEWFRGWGMLTVKLISGKDLKVGDYNGFSDPYCKLAMEKAELNVEDPQRSSADAPGEGGKASTKRKKGSSKRPEFIRHKSKVIQKTLDPEWGEEFEFVGVLERTPLIVECFDRDVMLLKKARSIHWSPYDPVGVVNADP</sequence>
<organism evidence="17">
    <name type="scientific">Micromonas pusilla (strain CCMP1545)</name>
    <name type="common">Picoplanktonic green alga</name>
    <dbReference type="NCBI Taxonomy" id="564608"/>
    <lineage>
        <taxon>Eukaryota</taxon>
        <taxon>Viridiplantae</taxon>
        <taxon>Chlorophyta</taxon>
        <taxon>Mamiellophyceae</taxon>
        <taxon>Mamiellales</taxon>
        <taxon>Mamiellaceae</taxon>
        <taxon>Micromonas</taxon>
    </lineage>
</organism>
<evidence type="ECO:0000256" key="13">
    <source>
        <dbReference type="SAM" id="Phobius"/>
    </source>
</evidence>
<comment type="similarity">
    <text evidence="2">Belongs to the synaptotagmin family.</text>
</comment>
<feature type="compositionally biased region" description="Gly residues" evidence="12">
    <location>
        <begin position="100"/>
        <end position="112"/>
    </location>
</feature>
<evidence type="ECO:0000256" key="6">
    <source>
        <dbReference type="ARBA" id="ARBA00022737"/>
    </source>
</evidence>
<keyword evidence="6" id="KW-0677">Repeat</keyword>
<evidence type="ECO:0000256" key="2">
    <source>
        <dbReference type="ARBA" id="ARBA00006996"/>
    </source>
</evidence>
<dbReference type="GO" id="GO:0005783">
    <property type="term" value="C:endoplasmic reticulum"/>
    <property type="evidence" value="ECO:0007669"/>
    <property type="project" value="TreeGrafter"/>
</dbReference>
<dbReference type="PANTHER" id="PTHR10774">
    <property type="entry name" value="EXTENDED SYNAPTOTAGMIN-RELATED"/>
    <property type="match status" value="1"/>
</dbReference>
<accession>C1N4N5</accession>
<gene>
    <name evidence="16" type="ORF">MICPUCDRAFT_48676</name>
</gene>
<evidence type="ECO:0000256" key="3">
    <source>
        <dbReference type="ARBA" id="ARBA00022448"/>
    </source>
</evidence>
<dbReference type="GeneID" id="9688470"/>
<feature type="compositionally biased region" description="Pro residues" evidence="12">
    <location>
        <begin position="1"/>
        <end position="15"/>
    </location>
</feature>
<dbReference type="InterPro" id="IPR035892">
    <property type="entry name" value="C2_domain_sf"/>
</dbReference>
<reference evidence="16 17" key="1">
    <citation type="journal article" date="2009" name="Science">
        <title>Green evolution and dynamic adaptations revealed by genomes of the marine picoeukaryotes Micromonas.</title>
        <authorList>
            <person name="Worden A.Z."/>
            <person name="Lee J.H."/>
            <person name="Mock T."/>
            <person name="Rouze P."/>
            <person name="Simmons M.P."/>
            <person name="Aerts A.L."/>
            <person name="Allen A.E."/>
            <person name="Cuvelier M.L."/>
            <person name="Derelle E."/>
            <person name="Everett M.V."/>
            <person name="Foulon E."/>
            <person name="Grimwood J."/>
            <person name="Gundlach H."/>
            <person name="Henrissat B."/>
            <person name="Napoli C."/>
            <person name="McDonald S.M."/>
            <person name="Parker M.S."/>
            <person name="Rombauts S."/>
            <person name="Salamov A."/>
            <person name="Von Dassow P."/>
            <person name="Badger J.H."/>
            <person name="Coutinho P.M."/>
            <person name="Demir E."/>
            <person name="Dubchak I."/>
            <person name="Gentemann C."/>
            <person name="Eikrem W."/>
            <person name="Gready J.E."/>
            <person name="John U."/>
            <person name="Lanier W."/>
            <person name="Lindquist E.A."/>
            <person name="Lucas S."/>
            <person name="Mayer K.F."/>
            <person name="Moreau H."/>
            <person name="Not F."/>
            <person name="Otillar R."/>
            <person name="Panaud O."/>
            <person name="Pangilinan J."/>
            <person name="Paulsen I."/>
            <person name="Piegu B."/>
            <person name="Poliakov A."/>
            <person name="Robbens S."/>
            <person name="Schmutz J."/>
            <person name="Toulza E."/>
            <person name="Wyss T."/>
            <person name="Zelensky A."/>
            <person name="Zhou K."/>
            <person name="Armbrust E.V."/>
            <person name="Bhattacharya D."/>
            <person name="Goodenough U.W."/>
            <person name="Van de Peer Y."/>
            <person name="Grigoriev I.V."/>
        </authorList>
    </citation>
    <scope>NUCLEOTIDE SEQUENCE [LARGE SCALE GENOMIC DNA]</scope>
    <source>
        <strain evidence="16 17">CCMP1545</strain>
    </source>
</reference>
<dbReference type="OrthoDB" id="566659at2759"/>
<keyword evidence="3" id="KW-0813">Transport</keyword>
<dbReference type="Gene3D" id="2.60.40.150">
    <property type="entry name" value="C2 domain"/>
    <property type="match status" value="2"/>
</dbReference>
<proteinExistence type="inferred from homology"/>
<keyword evidence="8 13" id="KW-1133">Transmembrane helix</keyword>
<feature type="domain" description="C2" evidence="14">
    <location>
        <begin position="548"/>
        <end position="672"/>
    </location>
</feature>
<evidence type="ECO:0000256" key="11">
    <source>
        <dbReference type="ARBA" id="ARBA00023136"/>
    </source>
</evidence>
<feature type="transmembrane region" description="Helical" evidence="13">
    <location>
        <begin position="244"/>
        <end position="266"/>
    </location>
</feature>
<feature type="compositionally biased region" description="Polar residues" evidence="12">
    <location>
        <begin position="65"/>
        <end position="74"/>
    </location>
</feature>
<dbReference type="SUPFAM" id="SSF49562">
    <property type="entry name" value="C2 domain (Calcium/lipid-binding domain, CaLB)"/>
    <property type="match status" value="2"/>
</dbReference>
<dbReference type="InterPro" id="IPR000008">
    <property type="entry name" value="C2_dom"/>
</dbReference>
<keyword evidence="5" id="KW-0479">Metal-binding</keyword>
<feature type="transmembrane region" description="Helical" evidence="13">
    <location>
        <begin position="141"/>
        <end position="160"/>
    </location>
</feature>
<keyword evidence="9" id="KW-0445">Lipid transport</keyword>
<dbReference type="InterPro" id="IPR039010">
    <property type="entry name" value="Synaptotagmin_SMP"/>
</dbReference>
<evidence type="ECO:0000256" key="9">
    <source>
        <dbReference type="ARBA" id="ARBA00023055"/>
    </source>
</evidence>
<protein>
    <submittedName>
        <fullName evidence="16">Predicted protein</fullName>
    </submittedName>
</protein>
<dbReference type="Proteomes" id="UP000001876">
    <property type="component" value="Unassembled WGS sequence"/>
</dbReference>
<evidence type="ECO:0000256" key="12">
    <source>
        <dbReference type="SAM" id="MobiDB-lite"/>
    </source>
</evidence>
<feature type="region of interest" description="Disordered" evidence="12">
    <location>
        <begin position="754"/>
        <end position="783"/>
    </location>
</feature>
<evidence type="ECO:0000256" key="7">
    <source>
        <dbReference type="ARBA" id="ARBA00022837"/>
    </source>
</evidence>
<dbReference type="PROSITE" id="PS50004">
    <property type="entry name" value="C2"/>
    <property type="match status" value="2"/>
</dbReference>
<evidence type="ECO:0000256" key="5">
    <source>
        <dbReference type="ARBA" id="ARBA00022723"/>
    </source>
</evidence>
<evidence type="ECO:0000259" key="14">
    <source>
        <dbReference type="PROSITE" id="PS50004"/>
    </source>
</evidence>
<dbReference type="InterPro" id="IPR045050">
    <property type="entry name" value="Synaptotagmin_plant"/>
</dbReference>
<evidence type="ECO:0000256" key="8">
    <source>
        <dbReference type="ARBA" id="ARBA00022989"/>
    </source>
</evidence>
<evidence type="ECO:0000256" key="1">
    <source>
        <dbReference type="ARBA" id="ARBA00004167"/>
    </source>
</evidence>
<dbReference type="Pfam" id="PF00168">
    <property type="entry name" value="C2"/>
    <property type="match status" value="3"/>
</dbReference>
<feature type="domain" description="C2" evidence="14">
    <location>
        <begin position="701"/>
        <end position="849"/>
    </location>
</feature>